<feature type="region of interest" description="Disordered" evidence="1">
    <location>
        <begin position="1"/>
        <end position="26"/>
    </location>
</feature>
<keyword evidence="3" id="KW-1185">Reference proteome</keyword>
<evidence type="ECO:0000313" key="2">
    <source>
        <dbReference type="EMBL" id="MES1922723.1"/>
    </source>
</evidence>
<feature type="non-terminal residue" evidence="2">
    <location>
        <position position="1"/>
    </location>
</feature>
<dbReference type="EMBL" id="JBDODL010003510">
    <property type="protein sequence ID" value="MES1922723.1"/>
    <property type="molecule type" value="Genomic_DNA"/>
</dbReference>
<gene>
    <name evidence="2" type="ORF">MHBO_004246</name>
</gene>
<evidence type="ECO:0000256" key="1">
    <source>
        <dbReference type="SAM" id="MobiDB-lite"/>
    </source>
</evidence>
<name>A0ABV2AST1_9EUKA</name>
<comment type="caution">
    <text evidence="2">The sequence shown here is derived from an EMBL/GenBank/DDBJ whole genome shotgun (WGS) entry which is preliminary data.</text>
</comment>
<reference evidence="2 3" key="1">
    <citation type="journal article" date="2024" name="BMC Biol.">
        <title>Comparative genomics of Ascetosporea gives new insight into the evolutionary basis for animal parasitism in Rhizaria.</title>
        <authorList>
            <person name="Hiltunen Thoren M."/>
            <person name="Onut-Brannstrom I."/>
            <person name="Alfjorden A."/>
            <person name="Peckova H."/>
            <person name="Swords F."/>
            <person name="Hooper C."/>
            <person name="Holzer A.S."/>
            <person name="Bass D."/>
            <person name="Burki F."/>
        </authorList>
    </citation>
    <scope>NUCLEOTIDE SEQUENCE [LARGE SCALE GENOMIC DNA]</scope>
    <source>
        <strain evidence="2">20-A016</strain>
    </source>
</reference>
<feature type="region of interest" description="Disordered" evidence="1">
    <location>
        <begin position="75"/>
        <end position="94"/>
    </location>
</feature>
<accession>A0ABV2AST1</accession>
<proteinExistence type="predicted"/>
<sequence>YEAEYEEGGEDYEPEDNEEEQPEEADNLYEIDGEKIPFDELKAGYQRQADYTRKTTELAEQRKALAALEGLGNILASDPLPQQEPQQEQRPEDPIEAMRWDIKQELIQELAPQLQNTQAQMQSMAQANAVQQTLAQFQSDPQWNEARAEIDVMLSEKMAKDGIHAANEYYAQLDANPKFFAQEFGTAKQRIAAKGKVKKP</sequence>
<evidence type="ECO:0000313" key="3">
    <source>
        <dbReference type="Proteomes" id="UP001439008"/>
    </source>
</evidence>
<protein>
    <submittedName>
        <fullName evidence="2">Uncharacterized protein</fullName>
    </submittedName>
</protein>
<feature type="non-terminal residue" evidence="2">
    <location>
        <position position="200"/>
    </location>
</feature>
<organism evidence="2 3">
    <name type="scientific">Bonamia ostreae</name>
    <dbReference type="NCBI Taxonomy" id="126728"/>
    <lineage>
        <taxon>Eukaryota</taxon>
        <taxon>Sar</taxon>
        <taxon>Rhizaria</taxon>
        <taxon>Endomyxa</taxon>
        <taxon>Ascetosporea</taxon>
        <taxon>Haplosporida</taxon>
        <taxon>Bonamia</taxon>
    </lineage>
</organism>
<dbReference type="Proteomes" id="UP001439008">
    <property type="component" value="Unassembled WGS sequence"/>
</dbReference>